<organism evidence="1">
    <name type="scientific">blood disease bacterium R229</name>
    <dbReference type="NCBI Taxonomy" id="741978"/>
    <lineage>
        <taxon>Bacteria</taxon>
        <taxon>Pseudomonadati</taxon>
        <taxon>Pseudomonadota</taxon>
        <taxon>Betaproteobacteria</taxon>
        <taxon>Burkholderiales</taxon>
        <taxon>Burkholderiaceae</taxon>
        <taxon>Ralstonia</taxon>
        <taxon>Ralstonia solanacearum species complex</taxon>
    </lineage>
</organism>
<evidence type="ECO:0000313" key="1">
    <source>
        <dbReference type="EMBL" id="CCA81896.1"/>
    </source>
</evidence>
<dbReference type="EMBL" id="FR854072">
    <property type="protein sequence ID" value="CCA81896.1"/>
    <property type="molecule type" value="Genomic_DNA"/>
</dbReference>
<proteinExistence type="predicted"/>
<accession>G2ZS74</accession>
<reference evidence="1" key="1">
    <citation type="journal article" date="2011" name="PLoS ONE">
        <title>Ralstonia syzygii, the Blood Disease Bacterium and some Asian R. solanacearum strains form a single genomic species despite divergent lifestyles.</title>
        <authorList>
            <person name="Remenant B."/>
            <person name="de Cambiaire J.C."/>
            <person name="Cellier G."/>
            <person name="Jacobs J.M."/>
            <person name="Mangenot S."/>
            <person name="Barbe V."/>
            <person name="Lajus A."/>
            <person name="Vallenet D."/>
            <person name="Medigue C."/>
            <person name="Fegan M."/>
            <person name="Allen C."/>
            <person name="Prior P."/>
        </authorList>
    </citation>
    <scope>NUCLEOTIDE SEQUENCE</scope>
    <source>
        <strain evidence="1">R229</strain>
    </source>
</reference>
<name>G2ZS74_9RALS</name>
<dbReference type="AlphaFoldDB" id="G2ZS74"/>
<sequence>MNPRRVHELMRKHFPAIEAATRVWVNVADQGGLREAPLLSLLDEYIPTGPLLVETHRKVAAFLPREDAIQFISEHLSQGTIRVCDRAFHGFVVIAANGVATGWSPSHPGRR</sequence>
<protein>
    <submittedName>
        <fullName evidence="1">Uncharacterized protein</fullName>
    </submittedName>
</protein>
<reference evidence="1" key="2">
    <citation type="submission" date="2011-04" db="EMBL/GenBank/DDBJ databases">
        <authorList>
            <person name="Genoscope - CEA"/>
        </authorList>
    </citation>
    <scope>NUCLEOTIDE SEQUENCE</scope>
    <source>
        <strain evidence="1">R229</strain>
    </source>
</reference>
<gene>
    <name evidence="1" type="ORF">BDB_160134</name>
</gene>